<evidence type="ECO:0000256" key="16">
    <source>
        <dbReference type="SAM" id="MobiDB-lite"/>
    </source>
</evidence>
<proteinExistence type="inferred from homology"/>
<feature type="region of interest" description="Disordered" evidence="16">
    <location>
        <begin position="371"/>
        <end position="549"/>
    </location>
</feature>
<dbReference type="FunFam" id="3.30.160.60:FF:000182">
    <property type="entry name" value="zinc finger protein 366"/>
    <property type="match status" value="1"/>
</dbReference>
<keyword evidence="17" id="KW-0732">Signal</keyword>
<feature type="domain" description="C2H2-type" evidence="18">
    <location>
        <begin position="843"/>
        <end position="870"/>
    </location>
</feature>
<dbReference type="AlphaFoldDB" id="A0AAW1AW68"/>
<dbReference type="GO" id="GO:0008270">
    <property type="term" value="F:zinc ion binding"/>
    <property type="evidence" value="ECO:0007669"/>
    <property type="project" value="UniProtKB-KW"/>
</dbReference>
<accession>A0AAW1AW68</accession>
<evidence type="ECO:0000256" key="17">
    <source>
        <dbReference type="SAM" id="SignalP"/>
    </source>
</evidence>
<comment type="similarity">
    <text evidence="3">Belongs to the krueppel C2H2-type zinc-finger protein family.</text>
</comment>
<dbReference type="PANTHER" id="PTHR24390">
    <property type="entry name" value="ZINC FINGER PROTEIN"/>
    <property type="match status" value="1"/>
</dbReference>
<keyword evidence="6" id="KW-0677">Repeat</keyword>
<dbReference type="FunFam" id="3.30.160.60:FF:000161">
    <property type="entry name" value="Zinc finger protein 366"/>
    <property type="match status" value="1"/>
</dbReference>
<evidence type="ECO:0000256" key="11">
    <source>
        <dbReference type="ARBA" id="ARBA00023125"/>
    </source>
</evidence>
<dbReference type="GO" id="GO:0006357">
    <property type="term" value="P:regulation of transcription by RNA polymerase II"/>
    <property type="evidence" value="ECO:0007669"/>
    <property type="project" value="TreeGrafter"/>
</dbReference>
<evidence type="ECO:0000256" key="8">
    <source>
        <dbReference type="ARBA" id="ARBA00022833"/>
    </source>
</evidence>
<feature type="domain" description="C2H2-type" evidence="18">
    <location>
        <begin position="591"/>
        <end position="618"/>
    </location>
</feature>
<organism evidence="19 20">
    <name type="scientific">Crotalus adamanteus</name>
    <name type="common">Eastern diamondback rattlesnake</name>
    <dbReference type="NCBI Taxonomy" id="8729"/>
    <lineage>
        <taxon>Eukaryota</taxon>
        <taxon>Metazoa</taxon>
        <taxon>Chordata</taxon>
        <taxon>Craniata</taxon>
        <taxon>Vertebrata</taxon>
        <taxon>Euteleostomi</taxon>
        <taxon>Lepidosauria</taxon>
        <taxon>Squamata</taxon>
        <taxon>Bifurcata</taxon>
        <taxon>Unidentata</taxon>
        <taxon>Episquamata</taxon>
        <taxon>Toxicofera</taxon>
        <taxon>Serpentes</taxon>
        <taxon>Colubroidea</taxon>
        <taxon>Viperidae</taxon>
        <taxon>Crotalinae</taxon>
        <taxon>Crotalus</taxon>
    </lineage>
</organism>
<evidence type="ECO:0000313" key="20">
    <source>
        <dbReference type="Proteomes" id="UP001474421"/>
    </source>
</evidence>
<dbReference type="PANTHER" id="PTHR24390:SF245">
    <property type="entry name" value="C2H2-TYPE DOMAIN-CONTAINING PROTEIN"/>
    <property type="match status" value="1"/>
</dbReference>
<evidence type="ECO:0000259" key="18">
    <source>
        <dbReference type="PROSITE" id="PS50157"/>
    </source>
</evidence>
<dbReference type="SMART" id="SM00355">
    <property type="entry name" value="ZnF_C2H2"/>
    <property type="match status" value="11"/>
</dbReference>
<gene>
    <name evidence="19" type="ORF">NXF25_015816</name>
</gene>
<dbReference type="EMBL" id="JAOTOJ010000012">
    <property type="protein sequence ID" value="KAK9394153.1"/>
    <property type="molecule type" value="Genomic_DNA"/>
</dbReference>
<dbReference type="FunFam" id="3.30.160.60:FF:000191">
    <property type="entry name" value="zinc finger protein 366"/>
    <property type="match status" value="1"/>
</dbReference>
<evidence type="ECO:0000256" key="3">
    <source>
        <dbReference type="ARBA" id="ARBA00006991"/>
    </source>
</evidence>
<feature type="domain" description="C2H2-type" evidence="18">
    <location>
        <begin position="871"/>
        <end position="894"/>
    </location>
</feature>
<keyword evidence="20" id="KW-1185">Reference proteome</keyword>
<dbReference type="GO" id="GO:0000978">
    <property type="term" value="F:RNA polymerase II cis-regulatory region sequence-specific DNA binding"/>
    <property type="evidence" value="ECO:0007669"/>
    <property type="project" value="TreeGrafter"/>
</dbReference>
<dbReference type="PROSITE" id="PS00028">
    <property type="entry name" value="ZINC_FINGER_C2H2_1"/>
    <property type="match status" value="11"/>
</dbReference>
<evidence type="ECO:0000256" key="7">
    <source>
        <dbReference type="ARBA" id="ARBA00022771"/>
    </source>
</evidence>
<protein>
    <recommendedName>
        <fullName evidence="14">Zinc finger protein 710</fullName>
    </recommendedName>
</protein>
<feature type="domain" description="C2H2-type" evidence="18">
    <location>
        <begin position="675"/>
        <end position="702"/>
    </location>
</feature>
<dbReference type="FunFam" id="3.30.160.60:FF:000649">
    <property type="entry name" value="Zinc finger protein 710"/>
    <property type="match status" value="1"/>
</dbReference>
<feature type="signal peptide" evidence="17">
    <location>
        <begin position="1"/>
        <end position="19"/>
    </location>
</feature>
<evidence type="ECO:0000256" key="2">
    <source>
        <dbReference type="ARBA" id="ARBA00004123"/>
    </source>
</evidence>
<dbReference type="PROSITE" id="PS50157">
    <property type="entry name" value="ZINC_FINGER_C2H2_2"/>
    <property type="match status" value="11"/>
</dbReference>
<dbReference type="GO" id="GO:0003700">
    <property type="term" value="F:DNA-binding transcription factor activity"/>
    <property type="evidence" value="ECO:0007669"/>
    <property type="project" value="TreeGrafter"/>
</dbReference>
<evidence type="ECO:0000256" key="14">
    <source>
        <dbReference type="ARBA" id="ARBA00069175"/>
    </source>
</evidence>
<dbReference type="InterPro" id="IPR036236">
    <property type="entry name" value="Znf_C2H2_sf"/>
</dbReference>
<keyword evidence="10" id="KW-0805">Transcription regulation</keyword>
<evidence type="ECO:0000256" key="4">
    <source>
        <dbReference type="ARBA" id="ARBA00022499"/>
    </source>
</evidence>
<dbReference type="InterPro" id="IPR013087">
    <property type="entry name" value="Znf_C2H2_type"/>
</dbReference>
<feature type="compositionally biased region" description="Low complexity" evidence="16">
    <location>
        <begin position="169"/>
        <end position="180"/>
    </location>
</feature>
<feature type="domain" description="C2H2-type" evidence="18">
    <location>
        <begin position="759"/>
        <end position="786"/>
    </location>
</feature>
<feature type="compositionally biased region" description="Low complexity" evidence="16">
    <location>
        <begin position="437"/>
        <end position="454"/>
    </location>
</feature>
<evidence type="ECO:0000256" key="13">
    <source>
        <dbReference type="ARBA" id="ARBA00023242"/>
    </source>
</evidence>
<evidence type="ECO:0000256" key="15">
    <source>
        <dbReference type="PROSITE-ProRule" id="PRU00042"/>
    </source>
</evidence>
<evidence type="ECO:0000256" key="10">
    <source>
        <dbReference type="ARBA" id="ARBA00023015"/>
    </source>
</evidence>
<evidence type="ECO:0000256" key="1">
    <source>
        <dbReference type="ARBA" id="ARBA00003767"/>
    </source>
</evidence>
<evidence type="ECO:0000313" key="19">
    <source>
        <dbReference type="EMBL" id="KAK9394153.1"/>
    </source>
</evidence>
<evidence type="ECO:0000256" key="12">
    <source>
        <dbReference type="ARBA" id="ARBA00023163"/>
    </source>
</evidence>
<feature type="region of interest" description="Disordered" evidence="16">
    <location>
        <begin position="167"/>
        <end position="188"/>
    </location>
</feature>
<keyword evidence="12" id="KW-0804">Transcription</keyword>
<evidence type="ECO:0000256" key="5">
    <source>
        <dbReference type="ARBA" id="ARBA00022723"/>
    </source>
</evidence>
<keyword evidence="8" id="KW-0862">Zinc</keyword>
<dbReference type="FunFam" id="3.30.160.60:FF:000684">
    <property type="entry name" value="Zinc finger protein 710"/>
    <property type="match status" value="1"/>
</dbReference>
<dbReference type="SUPFAM" id="SSF57667">
    <property type="entry name" value="beta-beta-alpha zinc fingers"/>
    <property type="match status" value="6"/>
</dbReference>
<dbReference type="Gene3D" id="3.30.160.60">
    <property type="entry name" value="Classic Zinc Finger"/>
    <property type="match status" value="10"/>
</dbReference>
<dbReference type="FunFam" id="3.30.160.60:FF:000451">
    <property type="entry name" value="Zinc finger protein 710"/>
    <property type="match status" value="1"/>
</dbReference>
<feature type="domain" description="C2H2-type" evidence="18">
    <location>
        <begin position="647"/>
        <end position="674"/>
    </location>
</feature>
<dbReference type="FunFam" id="3.30.160.60:FF:000502">
    <property type="entry name" value="Zinc finger protein 710"/>
    <property type="match status" value="1"/>
</dbReference>
<dbReference type="FunFam" id="3.30.160.60:FF:000203">
    <property type="entry name" value="Zinc finger protein 366"/>
    <property type="match status" value="1"/>
</dbReference>
<evidence type="ECO:0000256" key="6">
    <source>
        <dbReference type="ARBA" id="ARBA00022737"/>
    </source>
</evidence>
<dbReference type="Pfam" id="PF13912">
    <property type="entry name" value="zf-C2H2_6"/>
    <property type="match status" value="1"/>
</dbReference>
<comment type="subcellular location">
    <subcellularLocation>
        <location evidence="2">Nucleus</location>
    </subcellularLocation>
</comment>
<dbReference type="Pfam" id="PF00096">
    <property type="entry name" value="zf-C2H2"/>
    <property type="match status" value="10"/>
</dbReference>
<feature type="domain" description="C2H2-type" evidence="18">
    <location>
        <begin position="815"/>
        <end position="842"/>
    </location>
</feature>
<feature type="domain" description="C2H2-type" evidence="18">
    <location>
        <begin position="787"/>
        <end position="814"/>
    </location>
</feature>
<keyword evidence="11" id="KW-0238">DNA-binding</keyword>
<dbReference type="Proteomes" id="UP001474421">
    <property type="component" value="Unassembled WGS sequence"/>
</dbReference>
<keyword evidence="13" id="KW-0539">Nucleus</keyword>
<feature type="domain" description="C2H2-type" evidence="18">
    <location>
        <begin position="703"/>
        <end position="730"/>
    </location>
</feature>
<feature type="region of interest" description="Disordered" evidence="16">
    <location>
        <begin position="214"/>
        <end position="233"/>
    </location>
</feature>
<keyword evidence="9" id="KW-0832">Ubl conjugation</keyword>
<keyword evidence="5" id="KW-0479">Metal-binding</keyword>
<dbReference type="FunFam" id="3.30.160.60:FF:000186">
    <property type="entry name" value="Zinc finger protein 366"/>
    <property type="match status" value="1"/>
</dbReference>
<feature type="domain" description="C2H2-type" evidence="18">
    <location>
        <begin position="731"/>
        <end position="758"/>
    </location>
</feature>
<comment type="caution">
    <text evidence="19">The sequence shown here is derived from an EMBL/GenBank/DDBJ whole genome shotgun (WGS) entry which is preliminary data.</text>
</comment>
<keyword evidence="4" id="KW-1017">Isopeptide bond</keyword>
<evidence type="ECO:0000256" key="9">
    <source>
        <dbReference type="ARBA" id="ARBA00022843"/>
    </source>
</evidence>
<reference evidence="19 20" key="1">
    <citation type="journal article" date="2024" name="Proc. Natl. Acad. Sci. U.S.A.">
        <title>The genetic regulatory architecture and epigenomic basis for age-related changes in rattlesnake venom.</title>
        <authorList>
            <person name="Hogan M.P."/>
            <person name="Holding M.L."/>
            <person name="Nystrom G.S."/>
            <person name="Colston T.J."/>
            <person name="Bartlett D.A."/>
            <person name="Mason A.J."/>
            <person name="Ellsworth S.A."/>
            <person name="Rautsaw R.M."/>
            <person name="Lawrence K.C."/>
            <person name="Strickland J.L."/>
            <person name="He B."/>
            <person name="Fraser P."/>
            <person name="Margres M.J."/>
            <person name="Gilbert D.M."/>
            <person name="Gibbs H.L."/>
            <person name="Parkinson C.L."/>
            <person name="Rokyta D.R."/>
        </authorList>
    </citation>
    <scope>NUCLEOTIDE SEQUENCE [LARGE SCALE GENOMIC DNA]</scope>
    <source>
        <strain evidence="19">DRR0105</strain>
    </source>
</reference>
<name>A0AAW1AW68_CROAD</name>
<feature type="domain" description="C2H2-type" evidence="18">
    <location>
        <begin position="619"/>
        <end position="646"/>
    </location>
</feature>
<feature type="chain" id="PRO_5043822225" description="Zinc finger protein 710" evidence="17">
    <location>
        <begin position="20"/>
        <end position="960"/>
    </location>
</feature>
<comment type="function">
    <text evidence="1">May be involved in transcriptional regulation.</text>
</comment>
<sequence>MVSLSLQVAFRLFLWLVSAASVAWGGEGAPLWKPTTVCQCTIHSVPSFPDFRRAARLSPGRGESCEMGGGVAWETGQGGARAGGGGGGGAAGPGEVFRCWPGGGGAAAEGPPCLRPLLRGRGSAPAARPVRAVEAEAPAWLRRAAAASAGRWRRPVRLREAAGLRRRAAAPGRPLQAPRRPALPPGWPRGRVSCAGYGGGEAARSRRASLRSPVLLRPGVGGGPSAGGPRHRRVGGFLRPGCGPEGKAPRWAQTQSRVPVLAFGEQPSNQDNKRRPGSLLAPPSGLLSQALRCGVLWGIRLCRVLQLCWMVQGMERFASSGTQTEAVVVLSLAQAAVLGLVSENEFLGGTVNPDSIFSSLAGKLDDAAAAAAAELKQPESSSPAGPSQGEPLEEEEGLEAEAPFGKQARRRKRPPMRLVPNVKHERGEMEEEEEGSPEAPAGGPEEQVESSNPEEPCPEPTRQSGTGRMASLSPFSRRPQPVQPPRRPLQQEHSLGAYEERFPGSPQAGLNRAEAFPSGCSFPPGLPSLSGMENQLPASPPEQGKSGAGFAWQEPLDFEAEVPGEHSKKVHMDRLDINVQIDDSYLVEKRWQCRLCEKSYTSKYNLVTHILGHNGIKPHSCPHCSKLFKQPSHLQTHLLTHQGTRPHKCQVCHKAFTQTSHLKRHMLLHSDVKPYSCRFCGRGFAYPSELKAHEGKHESGRCHVCVECGLDFSTLTQLKRHLATHQGPTLYSCPECNKSFHYRSQLQNHTLKHQNVRPFVCTECGMEFSQIHHLKQHSLTHKGVKEFKCEVCGREFTLQANMKRHMLIHTSVRPYQCHICFKTFVQKQTLKTHMIVHSPVKPFKCKVCGKSFNRMYNLLGHMHLHAGSKPFKCPYCSSKFNLKGNLSRHMKVKHGVMDINLDSQDPMLELAGTNPSELDGQQEMDDYEENAYDYGAVGNPSGGSALAEQTMKEIAYYNML</sequence>
<keyword evidence="7 15" id="KW-0863">Zinc-finger</keyword>
<dbReference type="GO" id="GO:0005634">
    <property type="term" value="C:nucleus"/>
    <property type="evidence" value="ECO:0007669"/>
    <property type="project" value="UniProtKB-SubCell"/>
</dbReference>